<dbReference type="NCBIfam" id="TIGR01557">
    <property type="entry name" value="myb_SHAQKYF"/>
    <property type="match status" value="1"/>
</dbReference>
<dbReference type="InterPro" id="IPR017930">
    <property type="entry name" value="Myb_dom"/>
</dbReference>
<gene>
    <name evidence="9" type="ORF">C9374_014255</name>
</gene>
<dbReference type="InterPro" id="IPR052245">
    <property type="entry name" value="Plant_Stress_Dev_TF"/>
</dbReference>
<evidence type="ECO:0000256" key="2">
    <source>
        <dbReference type="ARBA" id="ARBA00023125"/>
    </source>
</evidence>
<dbReference type="InterPro" id="IPR006447">
    <property type="entry name" value="Myb_dom_plants"/>
</dbReference>
<sequence length="438" mass="49924">MRTMMKSLPMMMMDWNENPLNTCPLPSIEHLYLSSVYSEMPSMFTTSTPPPHDSDREYLSKLTFKPPPPLPTTSISSRHDFNHNNSYCNHNYNYGHCHLPTKSSSMMMMSNTLLQGVEHVLEEHVACYSPSSSLERYSPCSMSTPPPPHDYQKQKQQCEQRRRHPPRALVLSMYKKDQNQLQSSPHRTPCISHPYTDYDHHNYFLNDRSSSSSLVLSTFSSSSSNHDHNQQHLNVVVDHQHTREDLPPRMNPMNSMVRDSPSSTSSSSSSATSACEINQTNNSTSFHEPSLGSNMSSQNSTTSTLLRKTTCKSPSKDTSSKESTSHEYHQQEDDDSETKLSPQYSKQKIGKLRLKTSATKSIATQNKNGHNKGWWTEEEHERFLQGLKECGNNWKLIAEKYVKSRSRTQVASHGQKWRQSCELQDGAQNSVELLQENC</sequence>
<feature type="compositionally biased region" description="Basic and acidic residues" evidence="5">
    <location>
        <begin position="150"/>
        <end position="160"/>
    </location>
</feature>
<dbReference type="PROSITE" id="PS50090">
    <property type="entry name" value="MYB_LIKE"/>
    <property type="match status" value="1"/>
</dbReference>
<evidence type="ECO:0000259" key="6">
    <source>
        <dbReference type="PROSITE" id="PS50090"/>
    </source>
</evidence>
<dbReference type="GO" id="GO:0003677">
    <property type="term" value="F:DNA binding"/>
    <property type="evidence" value="ECO:0007669"/>
    <property type="project" value="UniProtKB-KW"/>
</dbReference>
<dbReference type="GeneID" id="68106708"/>
<protein>
    <submittedName>
        <fullName evidence="9">Uncharacterized protein</fullName>
    </submittedName>
</protein>
<keyword evidence="2" id="KW-0238">DNA-binding</keyword>
<accession>A0AA88G4T0</accession>
<organism evidence="9 10">
    <name type="scientific">Naegleria lovaniensis</name>
    <name type="common">Amoeba</name>
    <dbReference type="NCBI Taxonomy" id="51637"/>
    <lineage>
        <taxon>Eukaryota</taxon>
        <taxon>Discoba</taxon>
        <taxon>Heterolobosea</taxon>
        <taxon>Tetramitia</taxon>
        <taxon>Eutetramitia</taxon>
        <taxon>Vahlkampfiidae</taxon>
        <taxon>Naegleria</taxon>
    </lineage>
</organism>
<dbReference type="PANTHER" id="PTHR44191">
    <property type="entry name" value="TRANSCRIPTION FACTOR KUA1"/>
    <property type="match status" value="1"/>
</dbReference>
<dbReference type="PROSITE" id="PS51293">
    <property type="entry name" value="SANT"/>
    <property type="match status" value="1"/>
</dbReference>
<keyword evidence="4" id="KW-0539">Nucleus</keyword>
<dbReference type="SUPFAM" id="SSF46689">
    <property type="entry name" value="Homeodomain-like"/>
    <property type="match status" value="1"/>
</dbReference>
<feature type="domain" description="SANT" evidence="7">
    <location>
        <begin position="375"/>
        <end position="410"/>
    </location>
</feature>
<evidence type="ECO:0000259" key="8">
    <source>
        <dbReference type="PROSITE" id="PS51294"/>
    </source>
</evidence>
<feature type="compositionally biased region" description="Low complexity" evidence="5">
    <location>
        <begin position="293"/>
        <end position="304"/>
    </location>
</feature>
<evidence type="ECO:0000256" key="5">
    <source>
        <dbReference type="SAM" id="MobiDB-lite"/>
    </source>
</evidence>
<keyword evidence="10" id="KW-1185">Reference proteome</keyword>
<proteinExistence type="predicted"/>
<evidence type="ECO:0000256" key="4">
    <source>
        <dbReference type="ARBA" id="ARBA00023242"/>
    </source>
</evidence>
<dbReference type="PROSITE" id="PS51294">
    <property type="entry name" value="HTH_MYB"/>
    <property type="match status" value="1"/>
</dbReference>
<dbReference type="Pfam" id="PF00249">
    <property type="entry name" value="Myb_DNA-binding"/>
    <property type="match status" value="1"/>
</dbReference>
<dbReference type="Proteomes" id="UP000816034">
    <property type="component" value="Unassembled WGS sequence"/>
</dbReference>
<dbReference type="EMBL" id="PYSW02000081">
    <property type="protein sequence ID" value="KAG2370761.1"/>
    <property type="molecule type" value="Genomic_DNA"/>
</dbReference>
<keyword evidence="3" id="KW-0804">Transcription</keyword>
<dbReference type="CDD" id="cd00167">
    <property type="entry name" value="SANT"/>
    <property type="match status" value="1"/>
</dbReference>
<dbReference type="InterPro" id="IPR001005">
    <property type="entry name" value="SANT/Myb"/>
</dbReference>
<name>A0AA88G4T0_NAELO</name>
<reference evidence="9 10" key="1">
    <citation type="journal article" date="2018" name="BMC Genomics">
        <title>The genome of Naegleria lovaniensis, the basis for a comparative approach to unravel pathogenicity factors of the human pathogenic amoeba N. fowleri.</title>
        <authorList>
            <person name="Liechti N."/>
            <person name="Schurch N."/>
            <person name="Bruggmann R."/>
            <person name="Wittwer M."/>
        </authorList>
    </citation>
    <scope>NUCLEOTIDE SEQUENCE [LARGE SCALE GENOMIC DNA]</scope>
    <source>
        <strain evidence="9 10">ATCC 30569</strain>
    </source>
</reference>
<evidence type="ECO:0000313" key="10">
    <source>
        <dbReference type="Proteomes" id="UP000816034"/>
    </source>
</evidence>
<feature type="region of interest" description="Disordered" evidence="5">
    <location>
        <begin position="240"/>
        <end position="350"/>
    </location>
</feature>
<comment type="caution">
    <text evidence="9">The sequence shown here is derived from an EMBL/GenBank/DDBJ whole genome shotgun (WGS) entry which is preliminary data.</text>
</comment>
<evidence type="ECO:0000259" key="7">
    <source>
        <dbReference type="PROSITE" id="PS51293"/>
    </source>
</evidence>
<dbReference type="RefSeq" id="XP_044541625.1">
    <property type="nucleotide sequence ID" value="XM_044690222.1"/>
</dbReference>
<feature type="compositionally biased region" description="Polar residues" evidence="5">
    <location>
        <begin position="275"/>
        <end position="287"/>
    </location>
</feature>
<feature type="domain" description="Myb-like" evidence="6">
    <location>
        <begin position="367"/>
        <end position="410"/>
    </location>
</feature>
<feature type="compositionally biased region" description="Low complexity" evidence="5">
    <location>
        <begin position="260"/>
        <end position="274"/>
    </location>
</feature>
<feature type="region of interest" description="Disordered" evidence="5">
    <location>
        <begin position="138"/>
        <end position="164"/>
    </location>
</feature>
<feature type="domain" description="HTH myb-type" evidence="8">
    <location>
        <begin position="367"/>
        <end position="422"/>
    </location>
</feature>
<keyword evidence="1" id="KW-0805">Transcription regulation</keyword>
<dbReference type="Gene3D" id="1.10.10.60">
    <property type="entry name" value="Homeodomain-like"/>
    <property type="match status" value="1"/>
</dbReference>
<dbReference type="AlphaFoldDB" id="A0AA88G4T0"/>
<evidence type="ECO:0000313" key="9">
    <source>
        <dbReference type="EMBL" id="KAG2370761.1"/>
    </source>
</evidence>
<dbReference type="PANTHER" id="PTHR44191:SF62">
    <property type="entry name" value="OS04G0341900 PROTEIN"/>
    <property type="match status" value="1"/>
</dbReference>
<dbReference type="InterPro" id="IPR017884">
    <property type="entry name" value="SANT_dom"/>
</dbReference>
<dbReference type="InterPro" id="IPR009057">
    <property type="entry name" value="Homeodomain-like_sf"/>
</dbReference>
<feature type="compositionally biased region" description="Basic and acidic residues" evidence="5">
    <location>
        <begin position="314"/>
        <end position="331"/>
    </location>
</feature>
<dbReference type="SMART" id="SM00717">
    <property type="entry name" value="SANT"/>
    <property type="match status" value="1"/>
</dbReference>
<evidence type="ECO:0000256" key="3">
    <source>
        <dbReference type="ARBA" id="ARBA00023163"/>
    </source>
</evidence>
<dbReference type="GO" id="GO:0006355">
    <property type="term" value="P:regulation of DNA-templated transcription"/>
    <property type="evidence" value="ECO:0007669"/>
    <property type="project" value="UniProtKB-ARBA"/>
</dbReference>
<evidence type="ECO:0000256" key="1">
    <source>
        <dbReference type="ARBA" id="ARBA00023015"/>
    </source>
</evidence>